<organism evidence="2 3">
    <name type="scientific">Cyclotella cryptica</name>
    <dbReference type="NCBI Taxonomy" id="29204"/>
    <lineage>
        <taxon>Eukaryota</taxon>
        <taxon>Sar</taxon>
        <taxon>Stramenopiles</taxon>
        <taxon>Ochrophyta</taxon>
        <taxon>Bacillariophyta</taxon>
        <taxon>Coscinodiscophyceae</taxon>
        <taxon>Thalassiosirophycidae</taxon>
        <taxon>Stephanodiscales</taxon>
        <taxon>Stephanodiscaceae</taxon>
        <taxon>Cyclotella</taxon>
    </lineage>
</organism>
<comment type="caution">
    <text evidence="2">The sequence shown here is derived from an EMBL/GenBank/DDBJ whole genome shotgun (WGS) entry which is preliminary data.</text>
</comment>
<dbReference type="AlphaFoldDB" id="A0ABD3PSM1"/>
<protein>
    <recommendedName>
        <fullName evidence="4">Sulfotransferase</fullName>
    </recommendedName>
</protein>
<feature type="transmembrane region" description="Helical" evidence="1">
    <location>
        <begin position="20"/>
        <end position="41"/>
    </location>
</feature>
<evidence type="ECO:0000313" key="2">
    <source>
        <dbReference type="EMBL" id="KAL3791125.1"/>
    </source>
</evidence>
<keyword evidence="3" id="KW-1185">Reference proteome</keyword>
<accession>A0ABD3PSM1</accession>
<gene>
    <name evidence="2" type="ORF">HJC23_000545</name>
</gene>
<evidence type="ECO:0000313" key="3">
    <source>
        <dbReference type="Proteomes" id="UP001516023"/>
    </source>
</evidence>
<dbReference type="EMBL" id="JABMIG020000117">
    <property type="protein sequence ID" value="KAL3791125.1"/>
    <property type="molecule type" value="Genomic_DNA"/>
</dbReference>
<name>A0ABD3PSM1_9STRA</name>
<reference evidence="2 3" key="1">
    <citation type="journal article" date="2020" name="G3 (Bethesda)">
        <title>Improved Reference Genome for Cyclotella cryptica CCMP332, a Model for Cell Wall Morphogenesis, Salinity Adaptation, and Lipid Production in Diatoms (Bacillariophyta).</title>
        <authorList>
            <person name="Roberts W.R."/>
            <person name="Downey K.M."/>
            <person name="Ruck E.C."/>
            <person name="Traller J.C."/>
            <person name="Alverson A.J."/>
        </authorList>
    </citation>
    <scope>NUCLEOTIDE SEQUENCE [LARGE SCALE GENOMIC DNA]</scope>
    <source>
        <strain evidence="2 3">CCMP332</strain>
    </source>
</reference>
<dbReference type="Proteomes" id="UP001516023">
    <property type="component" value="Unassembled WGS sequence"/>
</dbReference>
<proteinExistence type="predicted"/>
<keyword evidence="1" id="KW-1133">Transmembrane helix</keyword>
<evidence type="ECO:0000256" key="1">
    <source>
        <dbReference type="SAM" id="Phobius"/>
    </source>
</evidence>
<keyword evidence="1" id="KW-0812">Transmembrane</keyword>
<evidence type="ECO:0008006" key="4">
    <source>
        <dbReference type="Google" id="ProtNLM"/>
    </source>
</evidence>
<sequence>MKGNDGKAWRQQVRQRISSVLVLASFCLLLMHFLGVTTHWGGIRGGNAKRFDALRRLGQMRKIRPSKRREGRGILPLREALSDPNFDPHKKKQAQKVLSSSLNLVDIEFDDDIMEDDYYEGILGIFCDIDFSQQKENPPDQPMFRDVVAYSNCKDEYRRVKVDFGEAVELAREFDMDVADQNLSSGPTVLELKGVVFHESRCGSTLAANSMMALNPKKNRVFSESSPPISAIKACGEDFSECTVEASANLLKDVIYMMGRSNDPEEEFLFFKFQSITTRTMESFRKAFPTTPWIFLYREPVQVMMSHLDGFKSTSNALCVKNKNKSAQIHSFVKREGYSMNDLADEEFCAIHLATFCESALKNLEESNGLGLAVKYSPNLVQDFLNTIFPKHFNVMVDDVGRELVLKVSQTYSKNRGEEEEGAYKSDSEAKEEKASEVIRQASKLFLEPSFFALGNSPFNINNMF</sequence>
<keyword evidence="1" id="KW-0472">Membrane</keyword>